<evidence type="ECO:0000313" key="3">
    <source>
        <dbReference type="Proteomes" id="UP000250235"/>
    </source>
</evidence>
<feature type="compositionally biased region" description="Polar residues" evidence="1">
    <location>
        <begin position="127"/>
        <end position="136"/>
    </location>
</feature>
<accession>A0A2Z7APL1</accession>
<evidence type="ECO:0000256" key="1">
    <source>
        <dbReference type="SAM" id="MobiDB-lite"/>
    </source>
</evidence>
<protein>
    <submittedName>
        <fullName evidence="2">Uncharacterized protein</fullName>
    </submittedName>
</protein>
<keyword evidence="3" id="KW-1185">Reference proteome</keyword>
<dbReference type="Proteomes" id="UP000250235">
    <property type="component" value="Unassembled WGS sequence"/>
</dbReference>
<feature type="region of interest" description="Disordered" evidence="1">
    <location>
        <begin position="99"/>
        <end position="162"/>
    </location>
</feature>
<feature type="region of interest" description="Disordered" evidence="1">
    <location>
        <begin position="42"/>
        <end position="63"/>
    </location>
</feature>
<proteinExistence type="predicted"/>
<feature type="region of interest" description="Disordered" evidence="1">
    <location>
        <begin position="1"/>
        <end position="28"/>
    </location>
</feature>
<name>A0A2Z7APL1_9LAMI</name>
<gene>
    <name evidence="2" type="ORF">F511_25284</name>
</gene>
<dbReference type="AlphaFoldDB" id="A0A2Z7APL1"/>
<evidence type="ECO:0000313" key="2">
    <source>
        <dbReference type="EMBL" id="KZV21257.1"/>
    </source>
</evidence>
<feature type="compositionally biased region" description="Low complexity" evidence="1">
    <location>
        <begin position="11"/>
        <end position="20"/>
    </location>
</feature>
<reference evidence="2 3" key="1">
    <citation type="journal article" date="2015" name="Proc. Natl. Acad. Sci. U.S.A.">
        <title>The resurrection genome of Boea hygrometrica: A blueprint for survival of dehydration.</title>
        <authorList>
            <person name="Xiao L."/>
            <person name="Yang G."/>
            <person name="Zhang L."/>
            <person name="Yang X."/>
            <person name="Zhao S."/>
            <person name="Ji Z."/>
            <person name="Zhou Q."/>
            <person name="Hu M."/>
            <person name="Wang Y."/>
            <person name="Chen M."/>
            <person name="Xu Y."/>
            <person name="Jin H."/>
            <person name="Xiao X."/>
            <person name="Hu G."/>
            <person name="Bao F."/>
            <person name="Hu Y."/>
            <person name="Wan P."/>
            <person name="Li L."/>
            <person name="Deng X."/>
            <person name="Kuang T."/>
            <person name="Xiang C."/>
            <person name="Zhu J.K."/>
            <person name="Oliver M.J."/>
            <person name="He Y."/>
        </authorList>
    </citation>
    <scope>NUCLEOTIDE SEQUENCE [LARGE SCALE GENOMIC DNA]</scope>
    <source>
        <strain evidence="3">cv. XS01</strain>
    </source>
</reference>
<sequence>MPGNTPDGGHTAAAAATSRGSRPRARRNMCGTAARIIARSIRTSSSPRPRNHCTGQQPAGGASMREIAAASNETTCTEQQHASIGSCWPSRYQRAIPRKHMRAAAVDRQSGPRPDSRHLRQPALEGLTNSAQTETPRQADRNKSDHGKRRRHTAAQGGDGFLCGNHESSTCVTLNGSGIQLAVGPQPLPLRNHNFGLAQRIMVKRLATSRHDPLDSIGYPRMRASCEFSTMKHRLLHASRSHPIPPPNDPNPDEAQFTFSGVVYAIIRYDEDMQRRIVLTVEIKGYK</sequence>
<dbReference type="EMBL" id="KV014912">
    <property type="protein sequence ID" value="KZV21257.1"/>
    <property type="molecule type" value="Genomic_DNA"/>
</dbReference>
<organism evidence="2 3">
    <name type="scientific">Dorcoceras hygrometricum</name>
    <dbReference type="NCBI Taxonomy" id="472368"/>
    <lineage>
        <taxon>Eukaryota</taxon>
        <taxon>Viridiplantae</taxon>
        <taxon>Streptophyta</taxon>
        <taxon>Embryophyta</taxon>
        <taxon>Tracheophyta</taxon>
        <taxon>Spermatophyta</taxon>
        <taxon>Magnoliopsida</taxon>
        <taxon>eudicotyledons</taxon>
        <taxon>Gunneridae</taxon>
        <taxon>Pentapetalae</taxon>
        <taxon>asterids</taxon>
        <taxon>lamiids</taxon>
        <taxon>Lamiales</taxon>
        <taxon>Gesneriaceae</taxon>
        <taxon>Didymocarpoideae</taxon>
        <taxon>Trichosporeae</taxon>
        <taxon>Loxocarpinae</taxon>
        <taxon>Dorcoceras</taxon>
    </lineage>
</organism>